<dbReference type="OrthoDB" id="7350013at2"/>
<reference evidence="2 3" key="1">
    <citation type="submission" date="2019-06" db="EMBL/GenBank/DDBJ databases">
        <title>Whole genome sequence for Rhodospirillaceae sp. R148.</title>
        <authorList>
            <person name="Wang G."/>
        </authorList>
    </citation>
    <scope>NUCLEOTIDE SEQUENCE [LARGE SCALE GENOMIC DNA]</scope>
    <source>
        <strain evidence="2 3">R148</strain>
    </source>
</reference>
<accession>A0A545U369</accession>
<dbReference type="RefSeq" id="WP_142895099.1">
    <property type="nucleotide sequence ID" value="NZ_ML660052.1"/>
</dbReference>
<sequence>MTASLSPRKQGLYIIAGFRESDAGAIVQLFREAYGDNYLKASIYDPETFIAGNRSQQLISVVARTASGEVVGHVGLSRCAPSPKVLEIGQAVVGGNHRSGGLLAAMMSIAIEHARGALECELLFGAAVCNHAYSQKACLSLGLTEIGYEMDYLPERMFVAAHGPIGRVATLNYARSFAPDNDTDVYLPPCYAGNVRDVVEHLGDRRRFHEADASAQPGGESELTVGDMPDCDVVAINLTHAGADFETRLLSLEQEARSNGRAMIKVAVNLGQPEVAQVVEVLRSREYFCGCVLPRWFGSDALLMIKTFGAPNFAGLKIKSERSHDLRDRVEQDYLSVVAARKAVAA</sequence>
<dbReference type="AlphaFoldDB" id="A0A545U369"/>
<keyword evidence="2" id="KW-0808">Transferase</keyword>
<evidence type="ECO:0000259" key="1">
    <source>
        <dbReference type="PROSITE" id="PS51186"/>
    </source>
</evidence>
<dbReference type="CDD" id="cd04301">
    <property type="entry name" value="NAT_SF"/>
    <property type="match status" value="1"/>
</dbReference>
<gene>
    <name evidence="2" type="ORF">FKG95_04610</name>
</gene>
<evidence type="ECO:0000313" key="2">
    <source>
        <dbReference type="EMBL" id="TQV83864.1"/>
    </source>
</evidence>
<dbReference type="InterPro" id="IPR000182">
    <property type="entry name" value="GNAT_dom"/>
</dbReference>
<dbReference type="InterPro" id="IPR016181">
    <property type="entry name" value="Acyl_CoA_acyltransferase"/>
</dbReference>
<evidence type="ECO:0000313" key="3">
    <source>
        <dbReference type="Proteomes" id="UP000315252"/>
    </source>
</evidence>
<dbReference type="Gene3D" id="3.40.630.30">
    <property type="match status" value="1"/>
</dbReference>
<dbReference type="Pfam" id="PF00583">
    <property type="entry name" value="Acetyltransf_1"/>
    <property type="match status" value="1"/>
</dbReference>
<comment type="caution">
    <text evidence="2">The sequence shown here is derived from an EMBL/GenBank/DDBJ whole genome shotgun (WGS) entry which is preliminary data.</text>
</comment>
<dbReference type="SUPFAM" id="SSF55729">
    <property type="entry name" value="Acyl-CoA N-acyltransferases (Nat)"/>
    <property type="match status" value="1"/>
</dbReference>
<name>A0A545U369_9PROT</name>
<dbReference type="PROSITE" id="PS51186">
    <property type="entry name" value="GNAT"/>
    <property type="match status" value="1"/>
</dbReference>
<dbReference type="Proteomes" id="UP000315252">
    <property type="component" value="Unassembled WGS sequence"/>
</dbReference>
<keyword evidence="3" id="KW-1185">Reference proteome</keyword>
<protein>
    <submittedName>
        <fullName evidence="2">GNAT family N-acetyltransferase</fullName>
    </submittedName>
</protein>
<feature type="domain" description="N-acetyltransferase" evidence="1">
    <location>
        <begin position="13"/>
        <end position="162"/>
    </location>
</feature>
<dbReference type="EMBL" id="VHSH01000001">
    <property type="protein sequence ID" value="TQV83864.1"/>
    <property type="molecule type" value="Genomic_DNA"/>
</dbReference>
<organism evidence="2 3">
    <name type="scientific">Denitrobaculum tricleocarpae</name>
    <dbReference type="NCBI Taxonomy" id="2591009"/>
    <lineage>
        <taxon>Bacteria</taxon>
        <taxon>Pseudomonadati</taxon>
        <taxon>Pseudomonadota</taxon>
        <taxon>Alphaproteobacteria</taxon>
        <taxon>Rhodospirillales</taxon>
        <taxon>Rhodospirillaceae</taxon>
        <taxon>Denitrobaculum</taxon>
    </lineage>
</organism>
<dbReference type="GO" id="GO:0016747">
    <property type="term" value="F:acyltransferase activity, transferring groups other than amino-acyl groups"/>
    <property type="evidence" value="ECO:0007669"/>
    <property type="project" value="InterPro"/>
</dbReference>
<proteinExistence type="predicted"/>